<dbReference type="GO" id="GO:0019933">
    <property type="term" value="P:cAMP-mediated signaling"/>
    <property type="evidence" value="ECO:0007669"/>
    <property type="project" value="TreeGrafter"/>
</dbReference>
<feature type="compositionally biased region" description="Pro residues" evidence="5">
    <location>
        <begin position="294"/>
        <end position="317"/>
    </location>
</feature>
<feature type="compositionally biased region" description="Basic and acidic residues" evidence="5">
    <location>
        <begin position="351"/>
        <end position="360"/>
    </location>
</feature>
<keyword evidence="8" id="KW-1185">Reference proteome</keyword>
<evidence type="ECO:0000313" key="8">
    <source>
        <dbReference type="Proteomes" id="UP001172155"/>
    </source>
</evidence>
<dbReference type="EMBL" id="JAUKUD010000005">
    <property type="protein sequence ID" value="KAK0743693.1"/>
    <property type="molecule type" value="Genomic_DNA"/>
</dbReference>
<accession>A0AA40EQN7</accession>
<dbReference type="Gene3D" id="2.160.20.70">
    <property type="match status" value="1"/>
</dbReference>
<evidence type="ECO:0000256" key="4">
    <source>
        <dbReference type="RuleBase" id="RU000647"/>
    </source>
</evidence>
<dbReference type="GO" id="GO:0005737">
    <property type="term" value="C:cytoplasm"/>
    <property type="evidence" value="ECO:0007669"/>
    <property type="project" value="TreeGrafter"/>
</dbReference>
<comment type="caution">
    <text evidence="7">The sequence shown here is derived from an EMBL/GenBank/DDBJ whole genome shotgun (WGS) entry which is preliminary data.</text>
</comment>
<evidence type="ECO:0000256" key="2">
    <source>
        <dbReference type="ARBA" id="ARBA00054756"/>
    </source>
</evidence>
<gene>
    <name evidence="7" type="ORF">B0T18DRAFT_189002</name>
</gene>
<feature type="region of interest" description="Disordered" evidence="5">
    <location>
        <begin position="272"/>
        <end position="402"/>
    </location>
</feature>
<dbReference type="InterPro" id="IPR036222">
    <property type="entry name" value="CAP_N_sf"/>
</dbReference>
<name>A0AA40EQN7_9PEZI</name>
<dbReference type="Pfam" id="PF01213">
    <property type="entry name" value="CAP_N-CM"/>
    <property type="match status" value="1"/>
</dbReference>
<dbReference type="Pfam" id="PF21938">
    <property type="entry name" value="CAP_N"/>
    <property type="match status" value="1"/>
</dbReference>
<feature type="domain" description="C-CAP/cofactor C-like" evidence="6">
    <location>
        <begin position="400"/>
        <end position="534"/>
    </location>
</feature>
<dbReference type="FunFam" id="1.25.40.330:FF:000001">
    <property type="entry name" value="Adenylyl cyclase-associated protein"/>
    <property type="match status" value="1"/>
</dbReference>
<dbReference type="PROSITE" id="PS51329">
    <property type="entry name" value="C_CAP_COFACTOR_C"/>
    <property type="match status" value="1"/>
</dbReference>
<feature type="region of interest" description="Disordered" evidence="5">
    <location>
        <begin position="51"/>
        <end position="95"/>
    </location>
</feature>
<reference evidence="7" key="1">
    <citation type="submission" date="2023-06" db="EMBL/GenBank/DDBJ databases">
        <title>Genome-scale phylogeny and comparative genomics of the fungal order Sordariales.</title>
        <authorList>
            <consortium name="Lawrence Berkeley National Laboratory"/>
            <person name="Hensen N."/>
            <person name="Bonometti L."/>
            <person name="Westerberg I."/>
            <person name="Brannstrom I.O."/>
            <person name="Guillou S."/>
            <person name="Cros-Aarteil S."/>
            <person name="Calhoun S."/>
            <person name="Haridas S."/>
            <person name="Kuo A."/>
            <person name="Mondo S."/>
            <person name="Pangilinan J."/>
            <person name="Riley R."/>
            <person name="LaButti K."/>
            <person name="Andreopoulos B."/>
            <person name="Lipzen A."/>
            <person name="Chen C."/>
            <person name="Yanf M."/>
            <person name="Daum C."/>
            <person name="Ng V."/>
            <person name="Clum A."/>
            <person name="Steindorff A."/>
            <person name="Ohm R."/>
            <person name="Martin F."/>
            <person name="Silar P."/>
            <person name="Natvig D."/>
            <person name="Lalanne C."/>
            <person name="Gautier V."/>
            <person name="Ament-velasquez S.L."/>
            <person name="Kruys A."/>
            <person name="Hutchinson M.I."/>
            <person name="Powell A.J."/>
            <person name="Barry K."/>
            <person name="Miller A.N."/>
            <person name="Grigoriev I.V."/>
            <person name="Debuchy R."/>
            <person name="Gladieux P."/>
            <person name="Thoren M.H."/>
            <person name="Johannesson H."/>
        </authorList>
    </citation>
    <scope>NUCLEOTIDE SEQUENCE</scope>
    <source>
        <strain evidence="7">SMH3187-1</strain>
    </source>
</reference>
<dbReference type="PANTHER" id="PTHR10652:SF0">
    <property type="entry name" value="ADENYLYL CYCLASE-ASSOCIATED PROTEIN"/>
    <property type="match status" value="1"/>
</dbReference>
<dbReference type="GO" id="GO:0003779">
    <property type="term" value="F:actin binding"/>
    <property type="evidence" value="ECO:0007669"/>
    <property type="project" value="InterPro"/>
</dbReference>
<dbReference type="InterPro" id="IPR006599">
    <property type="entry name" value="CARP_motif"/>
</dbReference>
<dbReference type="AlphaFoldDB" id="A0AA40EQN7"/>
<dbReference type="InterPro" id="IPR053950">
    <property type="entry name" value="CAP_N"/>
</dbReference>
<evidence type="ECO:0000256" key="1">
    <source>
        <dbReference type="ARBA" id="ARBA00007659"/>
    </source>
</evidence>
<dbReference type="InterPro" id="IPR013912">
    <property type="entry name" value="Adenylate_cyclase-assoc_CAP_C"/>
</dbReference>
<dbReference type="Gene3D" id="1.25.40.330">
    <property type="entry name" value="Adenylate cyclase-associated CAP, N-terminal domain"/>
    <property type="match status" value="1"/>
</dbReference>
<dbReference type="GO" id="GO:0007015">
    <property type="term" value="P:actin filament organization"/>
    <property type="evidence" value="ECO:0007669"/>
    <property type="project" value="TreeGrafter"/>
</dbReference>
<dbReference type="InterPro" id="IPR001837">
    <property type="entry name" value="Adenylate_cyclase-assoc_CAP"/>
</dbReference>
<dbReference type="Proteomes" id="UP001172155">
    <property type="component" value="Unassembled WGS sequence"/>
</dbReference>
<comment type="function">
    <text evidence="2">The N-terminal domain binds to adenylyl cyclase, thereby enabling adenylyl cyclase to be activated by upstream regulatory signals, such as Ras. The C-terminal domain is required for normal cellular morphology and growth control.</text>
</comment>
<dbReference type="InterPro" id="IPR013992">
    <property type="entry name" value="Adenylate_cyclase-assoc_CAP_N"/>
</dbReference>
<sequence>MSHPSTPDMAAVAALPPMQQPTGYHSPPTAESIFSRLEAATTRLEDIASSTIELPQASSSPKDSATLASGASAISTPPSAPTPAAAPPPPVVQEPVPESIEEFDGFINNSVAKFAKISNDIGGLIAEQAAKVVQGFKEQRKFLLITTKSKKPDLTGSEMSVYQDLLKPINEALMAVNTLKESHRGSSVFNQLSAVAEGFMVSAWVTVDSRTYKHVEEYLGSAQFFGNRVLKEFKDKDPRMVEWIQSYYQIFRDLTDYVKNYFPNGVPWNPKGRPAQEVAKSISSSPSPSSAAPAPAPAPSGGAPPPPPPPPPGPPPVLKIDEVKAGPAPSGGLGAVFSELNKGESVTKGLRKVDKSEMTHKNPSLRTSSSVSGHDGSAVRGKSPAPGKKPKPETLRVKKPPKKELDGNKWIVENFDNPSGPIEIQVDISHSILISKCISTTIIVRGKANAITIENTTKLSLVVDSLVSTVDAVKSKSFALQVLGTIPTVMLDQIDDAQIFFSKESESTRVFHSKSSGINLNVVGADEDYKELPLPAQICSYYDASKGQVVDEIVSHCG</sequence>
<organism evidence="7 8">
    <name type="scientific">Schizothecium vesticola</name>
    <dbReference type="NCBI Taxonomy" id="314040"/>
    <lineage>
        <taxon>Eukaryota</taxon>
        <taxon>Fungi</taxon>
        <taxon>Dikarya</taxon>
        <taxon>Ascomycota</taxon>
        <taxon>Pezizomycotina</taxon>
        <taxon>Sordariomycetes</taxon>
        <taxon>Sordariomycetidae</taxon>
        <taxon>Sordariales</taxon>
        <taxon>Schizotheciaceae</taxon>
        <taxon>Schizothecium</taxon>
    </lineage>
</organism>
<feature type="compositionally biased region" description="Polar residues" evidence="5">
    <location>
        <begin position="51"/>
        <end position="69"/>
    </location>
</feature>
<evidence type="ECO:0000256" key="5">
    <source>
        <dbReference type="SAM" id="MobiDB-lite"/>
    </source>
</evidence>
<dbReference type="PANTHER" id="PTHR10652">
    <property type="entry name" value="ADENYLYL CYCLASE-ASSOCIATED PROTEIN"/>
    <property type="match status" value="1"/>
</dbReference>
<dbReference type="SUPFAM" id="SSF101278">
    <property type="entry name" value="N-terminal domain of adenylylcyclase associated protein, CAP"/>
    <property type="match status" value="1"/>
</dbReference>
<dbReference type="InterPro" id="IPR036223">
    <property type="entry name" value="CAP_C_sf"/>
</dbReference>
<feature type="compositionally biased region" description="Pro residues" evidence="5">
    <location>
        <begin position="78"/>
        <end position="92"/>
    </location>
</feature>
<feature type="compositionally biased region" description="Polar residues" evidence="5">
    <location>
        <begin position="361"/>
        <end position="372"/>
    </location>
</feature>
<dbReference type="SUPFAM" id="SSF69340">
    <property type="entry name" value="C-terminal domain of adenylylcyclase associated protein"/>
    <property type="match status" value="1"/>
</dbReference>
<comment type="similarity">
    <text evidence="1 4">Belongs to the CAP family.</text>
</comment>
<dbReference type="InterPro" id="IPR017901">
    <property type="entry name" value="C-CAP_CF_C-like"/>
</dbReference>
<dbReference type="Pfam" id="PF08603">
    <property type="entry name" value="CAP_C"/>
    <property type="match status" value="1"/>
</dbReference>
<dbReference type="GO" id="GO:0008179">
    <property type="term" value="F:adenylate cyclase binding"/>
    <property type="evidence" value="ECO:0007669"/>
    <property type="project" value="TreeGrafter"/>
</dbReference>
<feature type="compositionally biased region" description="Basic and acidic residues" evidence="5">
    <location>
        <begin position="390"/>
        <end position="402"/>
    </location>
</feature>
<evidence type="ECO:0000313" key="7">
    <source>
        <dbReference type="EMBL" id="KAK0743693.1"/>
    </source>
</evidence>
<evidence type="ECO:0000259" key="6">
    <source>
        <dbReference type="PROSITE" id="PS51329"/>
    </source>
</evidence>
<protein>
    <recommendedName>
        <fullName evidence="3 4">Adenylyl cyclase-associated protein</fullName>
    </recommendedName>
</protein>
<dbReference type="SMART" id="SM00673">
    <property type="entry name" value="CARP"/>
    <property type="match status" value="2"/>
</dbReference>
<feature type="region of interest" description="Disordered" evidence="5">
    <location>
        <begin position="1"/>
        <end position="31"/>
    </location>
</feature>
<feature type="compositionally biased region" description="Low complexity" evidence="5">
    <location>
        <begin position="283"/>
        <end position="293"/>
    </location>
</feature>
<proteinExistence type="inferred from homology"/>
<dbReference type="InterPro" id="IPR016098">
    <property type="entry name" value="CAP/MinC_C"/>
</dbReference>
<evidence type="ECO:0000256" key="3">
    <source>
        <dbReference type="ARBA" id="ARBA00072052"/>
    </source>
</evidence>